<evidence type="ECO:0008006" key="4">
    <source>
        <dbReference type="Google" id="ProtNLM"/>
    </source>
</evidence>
<organism evidence="2 3">
    <name type="scientific">Kordiimonas pumila</name>
    <dbReference type="NCBI Taxonomy" id="2161677"/>
    <lineage>
        <taxon>Bacteria</taxon>
        <taxon>Pseudomonadati</taxon>
        <taxon>Pseudomonadota</taxon>
        <taxon>Alphaproteobacteria</taxon>
        <taxon>Kordiimonadales</taxon>
        <taxon>Kordiimonadaceae</taxon>
        <taxon>Kordiimonas</taxon>
    </lineage>
</organism>
<feature type="transmembrane region" description="Helical" evidence="1">
    <location>
        <begin position="34"/>
        <end position="53"/>
    </location>
</feature>
<feature type="transmembrane region" description="Helical" evidence="1">
    <location>
        <begin position="59"/>
        <end position="78"/>
    </location>
</feature>
<evidence type="ECO:0000313" key="2">
    <source>
        <dbReference type="EMBL" id="MFC3052259.1"/>
    </source>
</evidence>
<reference evidence="3" key="1">
    <citation type="journal article" date="2019" name="Int. J. Syst. Evol. Microbiol.">
        <title>The Global Catalogue of Microorganisms (GCM) 10K type strain sequencing project: providing services to taxonomists for standard genome sequencing and annotation.</title>
        <authorList>
            <consortium name="The Broad Institute Genomics Platform"/>
            <consortium name="The Broad Institute Genome Sequencing Center for Infectious Disease"/>
            <person name="Wu L."/>
            <person name="Ma J."/>
        </authorList>
    </citation>
    <scope>NUCLEOTIDE SEQUENCE [LARGE SCALE GENOMIC DNA]</scope>
    <source>
        <strain evidence="3">KCTC 62164</strain>
    </source>
</reference>
<keyword evidence="1" id="KW-1133">Transmembrane helix</keyword>
<name>A0ABV7D6D4_9PROT</name>
<feature type="transmembrane region" description="Helical" evidence="1">
    <location>
        <begin position="85"/>
        <end position="103"/>
    </location>
</feature>
<keyword evidence="3" id="KW-1185">Reference proteome</keyword>
<proteinExistence type="predicted"/>
<evidence type="ECO:0000313" key="3">
    <source>
        <dbReference type="Proteomes" id="UP001595444"/>
    </source>
</evidence>
<accession>A0ABV7D6D4</accession>
<keyword evidence="1" id="KW-0812">Transmembrane</keyword>
<sequence length="106" mass="11566">MWYLFTLLGGYVTASLYYKRVSTSLVMPGQLSVWLGYALLAWAFIGVIASMGLERGIPAFLMTVSLTGPAALLLEYFLKDKWEQSIKLMAALALIAGVLSTLGDLL</sequence>
<protein>
    <recommendedName>
        <fullName evidence="4">EamA domain-containing protein</fullName>
    </recommendedName>
</protein>
<dbReference type="Proteomes" id="UP001595444">
    <property type="component" value="Unassembled WGS sequence"/>
</dbReference>
<comment type="caution">
    <text evidence="2">The sequence shown here is derived from an EMBL/GenBank/DDBJ whole genome shotgun (WGS) entry which is preliminary data.</text>
</comment>
<evidence type="ECO:0000256" key="1">
    <source>
        <dbReference type="SAM" id="Phobius"/>
    </source>
</evidence>
<gene>
    <name evidence="2" type="ORF">ACFOKA_10120</name>
</gene>
<dbReference type="RefSeq" id="WP_194214063.1">
    <property type="nucleotide sequence ID" value="NZ_CP061205.1"/>
</dbReference>
<dbReference type="EMBL" id="JBHRSL010000010">
    <property type="protein sequence ID" value="MFC3052259.1"/>
    <property type="molecule type" value="Genomic_DNA"/>
</dbReference>
<keyword evidence="1" id="KW-0472">Membrane</keyword>